<dbReference type="AlphaFoldDB" id="C6LJH7"/>
<dbReference type="Pfam" id="PF08713">
    <property type="entry name" value="DNA_alkylation"/>
    <property type="match status" value="1"/>
</dbReference>
<comment type="caution">
    <text evidence="1">The sequence shown here is derived from an EMBL/GenBank/DDBJ whole genome shotgun (WGS) entry which is preliminary data.</text>
</comment>
<dbReference type="InterPro" id="IPR014825">
    <property type="entry name" value="DNA_alkylation"/>
</dbReference>
<organism evidence="1 2">
    <name type="scientific">Marvinbryantia formatexigens DSM 14469</name>
    <dbReference type="NCBI Taxonomy" id="478749"/>
    <lineage>
        <taxon>Bacteria</taxon>
        <taxon>Bacillati</taxon>
        <taxon>Bacillota</taxon>
        <taxon>Clostridia</taxon>
        <taxon>Lachnospirales</taxon>
        <taxon>Lachnospiraceae</taxon>
        <taxon>Marvinbryantia</taxon>
    </lineage>
</organism>
<dbReference type="RefSeq" id="WP_006863576.1">
    <property type="nucleotide sequence ID" value="NZ_ACCL02000020.1"/>
</dbReference>
<dbReference type="InterPro" id="IPR016024">
    <property type="entry name" value="ARM-type_fold"/>
</dbReference>
<dbReference type="EMBL" id="ACCL02000020">
    <property type="protein sequence ID" value="EET59291.1"/>
    <property type="molecule type" value="Genomic_DNA"/>
</dbReference>
<proteinExistence type="predicted"/>
<dbReference type="STRING" id="168384.SAMN05660368_03148"/>
<dbReference type="SUPFAM" id="SSF48371">
    <property type="entry name" value="ARM repeat"/>
    <property type="match status" value="1"/>
</dbReference>
<dbReference type="PANTHER" id="PTHR34070:SF1">
    <property type="entry name" value="DNA ALKYLATION REPAIR PROTEIN"/>
    <property type="match status" value="1"/>
</dbReference>
<dbReference type="OrthoDB" id="9784740at2"/>
<name>C6LJH7_9FIRM</name>
<protein>
    <recommendedName>
        <fullName evidence="3">DNA alkylation repair enzyme</fullName>
    </recommendedName>
</protein>
<keyword evidence="2" id="KW-1185">Reference proteome</keyword>
<evidence type="ECO:0008006" key="3">
    <source>
        <dbReference type="Google" id="ProtNLM"/>
    </source>
</evidence>
<dbReference type="PANTHER" id="PTHR34070">
    <property type="entry name" value="ARMADILLO-TYPE FOLD"/>
    <property type="match status" value="1"/>
</dbReference>
<dbReference type="Gene3D" id="1.25.10.90">
    <property type="match status" value="1"/>
</dbReference>
<evidence type="ECO:0000313" key="2">
    <source>
        <dbReference type="Proteomes" id="UP000005561"/>
    </source>
</evidence>
<sequence>MNTLEKRVQTALSDMQDPEYKAFQSKLIPTVNPDRIIGIRTPQLRKFAREFAKSGDAAAFMKLLPHTYYEEDNLHGFLIESMKDFQETIDALDTFLPYVDNWATCDLMVPKVLKKHPQELFEKIRQWLASGQTYTIRFGIGMLMRFYLDELFQSEYPTLVAAVRSEEYYVNMMVAWYFATALAKQYDAILPYFQQKMLEPWTHNKAIQKAIESSRITDEQKVYLRTLKIK</sequence>
<evidence type="ECO:0000313" key="1">
    <source>
        <dbReference type="EMBL" id="EET59291.1"/>
    </source>
</evidence>
<accession>C6LJH7</accession>
<reference evidence="1" key="1">
    <citation type="submission" date="2009-07" db="EMBL/GenBank/DDBJ databases">
        <authorList>
            <person name="Weinstock G."/>
            <person name="Sodergren E."/>
            <person name="Clifton S."/>
            <person name="Fulton L."/>
            <person name="Fulton B."/>
            <person name="Courtney L."/>
            <person name="Fronick C."/>
            <person name="Harrison M."/>
            <person name="Strong C."/>
            <person name="Farmer C."/>
            <person name="Delahaunty K."/>
            <person name="Markovic C."/>
            <person name="Hall O."/>
            <person name="Minx P."/>
            <person name="Tomlinson C."/>
            <person name="Mitreva M."/>
            <person name="Nelson J."/>
            <person name="Hou S."/>
            <person name="Wollam A."/>
            <person name="Pepin K.H."/>
            <person name="Johnson M."/>
            <person name="Bhonagiri V."/>
            <person name="Nash W.E."/>
            <person name="Warren W."/>
            <person name="Chinwalla A."/>
            <person name="Mardis E.R."/>
            <person name="Wilson R.K."/>
        </authorList>
    </citation>
    <scope>NUCLEOTIDE SEQUENCE [LARGE SCALE GENOMIC DNA]</scope>
    <source>
        <strain evidence="1">DSM 14469</strain>
    </source>
</reference>
<gene>
    <name evidence="1" type="ORF">BRYFOR_08813</name>
</gene>
<dbReference type="Proteomes" id="UP000005561">
    <property type="component" value="Unassembled WGS sequence"/>
</dbReference>
<dbReference type="CDD" id="cd06561">
    <property type="entry name" value="AlkD_like"/>
    <property type="match status" value="1"/>
</dbReference>
<dbReference type="eggNOG" id="COG4912">
    <property type="taxonomic scope" value="Bacteria"/>
</dbReference>